<evidence type="ECO:0000256" key="1">
    <source>
        <dbReference type="SAM" id="MobiDB-lite"/>
    </source>
</evidence>
<feature type="compositionally biased region" description="Polar residues" evidence="1">
    <location>
        <begin position="336"/>
        <end position="354"/>
    </location>
</feature>
<gene>
    <name evidence="3" type="ORF">AYI70_g9784</name>
</gene>
<dbReference type="Proteomes" id="UP000187283">
    <property type="component" value="Unassembled WGS sequence"/>
</dbReference>
<feature type="compositionally biased region" description="Basic and acidic residues" evidence="1">
    <location>
        <begin position="111"/>
        <end position="124"/>
    </location>
</feature>
<dbReference type="STRING" id="133412.A0A1R1X9M4"/>
<proteinExistence type="predicted"/>
<feature type="region of interest" description="Disordered" evidence="1">
    <location>
        <begin position="1"/>
        <end position="34"/>
    </location>
</feature>
<evidence type="ECO:0000313" key="4">
    <source>
        <dbReference type="Proteomes" id="UP000187283"/>
    </source>
</evidence>
<feature type="compositionally biased region" description="Basic and acidic residues" evidence="1">
    <location>
        <begin position="1"/>
        <end position="17"/>
    </location>
</feature>
<feature type="transmembrane region" description="Helical" evidence="2">
    <location>
        <begin position="687"/>
        <end position="707"/>
    </location>
</feature>
<organism evidence="3 4">
    <name type="scientific">Smittium culicis</name>
    <dbReference type="NCBI Taxonomy" id="133412"/>
    <lineage>
        <taxon>Eukaryota</taxon>
        <taxon>Fungi</taxon>
        <taxon>Fungi incertae sedis</taxon>
        <taxon>Zoopagomycota</taxon>
        <taxon>Kickxellomycotina</taxon>
        <taxon>Harpellomycetes</taxon>
        <taxon>Harpellales</taxon>
        <taxon>Legeriomycetaceae</taxon>
        <taxon>Smittium</taxon>
    </lineage>
</organism>
<feature type="compositionally biased region" description="Polar residues" evidence="1">
    <location>
        <begin position="365"/>
        <end position="385"/>
    </location>
</feature>
<dbReference type="OrthoDB" id="5684754at2759"/>
<keyword evidence="2" id="KW-0812">Transmembrane</keyword>
<feature type="compositionally biased region" description="Basic and acidic residues" evidence="1">
    <location>
        <begin position="499"/>
        <end position="508"/>
    </location>
</feature>
<feature type="compositionally biased region" description="Low complexity" evidence="1">
    <location>
        <begin position="420"/>
        <end position="436"/>
    </location>
</feature>
<comment type="caution">
    <text evidence="3">The sequence shown here is derived from an EMBL/GenBank/DDBJ whole genome shotgun (WGS) entry which is preliminary data.</text>
</comment>
<evidence type="ECO:0000313" key="3">
    <source>
        <dbReference type="EMBL" id="OMJ11344.1"/>
    </source>
</evidence>
<feature type="transmembrane region" description="Helical" evidence="2">
    <location>
        <begin position="836"/>
        <end position="857"/>
    </location>
</feature>
<feature type="transmembrane region" description="Helical" evidence="2">
    <location>
        <begin position="611"/>
        <end position="634"/>
    </location>
</feature>
<keyword evidence="2" id="KW-1133">Transmembrane helix</keyword>
<feature type="transmembrane region" description="Helical" evidence="2">
    <location>
        <begin position="869"/>
        <end position="890"/>
    </location>
</feature>
<protein>
    <submittedName>
        <fullName evidence="3">Uncharacterized protein</fullName>
    </submittedName>
</protein>
<sequence>MSQKNSHSEFEKNDSNKKKNKNKKGIFNPQNLFKSKNTAIKLKTPISQEFDDTLAISRQSGASSINTEKNKSKTRSSLFENISKDDYILSDSSNDGTSFIIIKEKSATEVSSRHKIVDSFERPKNTTKAHNKNGISSNKNKGDSNKNSLSSVKSRNSSKKNLDEEKYKTKKSRNSPINSQSSKRSDRFTNRRSQTVFNDLGIGSDRKKSLWDTINSKFKIRKNSELKGGSDLDSNNIASDFNENNGNDIESMSNKYSPIVFGVPSKYKNLQRSKTIAEKNNYNDARDLEPKKQEPYQINVNGKSISEKSNDQQDNEVQIISPKNKSNISKRDNISEKSNIQQANEIQIISPKNKSNIRKRDNISEKSNTQQANEIQIISPKNKSNISKRDNISEKSITEIVKKMEPHNKKRFSIEGVPELSSSGISSSSDDFRSSSDNLLSGLSDIEIDSKEYRNINYDSSIFRNSIDSTNQRISLIHPLLLDGKNVIDGKYDESAENFHSEDNEITKPRKSYSPNKKPVLTLGSNLSEQMLHSKIEESFGNLVMKTANDGSLAVKTTMSQDRYPYADGNLNNSQMTQINNPMYSAVSDKNSTNFIKSLFETYYLKRLSSIITSFILTFLAFLCLELVLTLALLPHKSAIETILKTKFIEKDLEMNNLPINYQNIYQALVGFVVNGVDIGKISQTGIVTRCLAIIAFSVFAPISGYYSKNAGFRESAVFGVIFSSIGVFVAAKKLQKAYFINGLDVFLCSIGAAFIVVPCTTSFLGFVNENLDNKLNSSNYLSFNSNNPSRYSSNASLYSQNILQIKRTSHHMKNKVDNKLSNSDSDNQNVNKTHAILIAIFVMIVFLSLFVSKYILIRVALRGQLRMYSIVLGSFFLVFGIFGSIFMIFEAKKVESKINKDPKKRNKRKSNAISFNLKTVKGSAYKETVETLKNLENRSSLIFKPSSTGPQIKIDEINESFNKSRSTLASQNKKENKFVSFIKSQVLSLKFLGNKKTTEYSMRYRENILPLSVLIIANLGILIPYLYFPAILEYSRE</sequence>
<feature type="region of interest" description="Disordered" evidence="1">
    <location>
        <begin position="59"/>
        <end position="78"/>
    </location>
</feature>
<accession>A0A1R1X9M4</accession>
<feature type="region of interest" description="Disordered" evidence="1">
    <location>
        <begin position="278"/>
        <end position="391"/>
    </location>
</feature>
<dbReference type="EMBL" id="LSSN01004544">
    <property type="protein sequence ID" value="OMJ11344.1"/>
    <property type="molecule type" value="Genomic_DNA"/>
</dbReference>
<keyword evidence="2" id="KW-0472">Membrane</keyword>
<feature type="compositionally biased region" description="Basic and acidic residues" evidence="1">
    <location>
        <begin position="284"/>
        <end position="294"/>
    </location>
</feature>
<dbReference type="AlphaFoldDB" id="A0A1R1X9M4"/>
<name>A0A1R1X9M4_9FUNG</name>
<feature type="transmembrane region" description="Helical" evidence="2">
    <location>
        <begin position="713"/>
        <end position="732"/>
    </location>
</feature>
<feature type="region of interest" description="Disordered" evidence="1">
    <location>
        <begin position="409"/>
        <end position="436"/>
    </location>
</feature>
<feature type="transmembrane region" description="Helical" evidence="2">
    <location>
        <begin position="1009"/>
        <end position="1029"/>
    </location>
</feature>
<feature type="compositionally biased region" description="Polar residues" evidence="1">
    <location>
        <begin position="315"/>
        <end position="327"/>
    </location>
</feature>
<evidence type="ECO:0000256" key="2">
    <source>
        <dbReference type="SAM" id="Phobius"/>
    </source>
</evidence>
<keyword evidence="4" id="KW-1185">Reference proteome</keyword>
<feature type="region of interest" description="Disordered" evidence="1">
    <location>
        <begin position="111"/>
        <end position="192"/>
    </location>
</feature>
<reference evidence="3 4" key="1">
    <citation type="submission" date="2017-01" db="EMBL/GenBank/DDBJ databases">
        <authorList>
            <person name="Mah S.A."/>
            <person name="Swanson W.J."/>
            <person name="Moy G.W."/>
            <person name="Vacquier V.D."/>
        </authorList>
    </citation>
    <scope>NUCLEOTIDE SEQUENCE [LARGE SCALE GENOMIC DNA]</scope>
    <source>
        <strain evidence="3 4">GSMNP</strain>
    </source>
</reference>
<feature type="transmembrane region" description="Helical" evidence="2">
    <location>
        <begin position="744"/>
        <end position="768"/>
    </location>
</feature>
<feature type="compositionally biased region" description="Low complexity" evidence="1">
    <location>
        <begin position="132"/>
        <end position="155"/>
    </location>
</feature>
<feature type="region of interest" description="Disordered" evidence="1">
    <location>
        <begin position="499"/>
        <end position="518"/>
    </location>
</feature>